<evidence type="ECO:0000313" key="3">
    <source>
        <dbReference type="Proteomes" id="UP000233551"/>
    </source>
</evidence>
<sequence>MTQDLNQAFYVIAYAVVEIQPGQPGESIPVFIPTLGPNLQRNNQKALRPPPRRPLTPATPSRPFHASMPLHASAPMPKTIPMSVPMHALAPRSVIGGHAVGSPPPPLFLPRTTRSTANKQTKRSTSSSSHNLATQESCSTQELGIRVSKGFGNLGLHSDFACKKTKARTKPTSFFVRLTNNDVSRWGRGWEAGHGAVLFFGV</sequence>
<feature type="compositionally biased region" description="Polar residues" evidence="1">
    <location>
        <begin position="116"/>
        <end position="135"/>
    </location>
</feature>
<feature type="region of interest" description="Disordered" evidence="1">
    <location>
        <begin position="39"/>
        <end position="76"/>
    </location>
</feature>
<evidence type="ECO:0000313" key="2">
    <source>
        <dbReference type="EMBL" id="PKI39720.1"/>
    </source>
</evidence>
<dbReference type="AlphaFoldDB" id="A0A2I0I7S8"/>
<dbReference type="EMBL" id="PGOL01003772">
    <property type="protein sequence ID" value="PKI39720.1"/>
    <property type="molecule type" value="Genomic_DNA"/>
</dbReference>
<organism evidence="2 3">
    <name type="scientific">Punica granatum</name>
    <name type="common">Pomegranate</name>
    <dbReference type="NCBI Taxonomy" id="22663"/>
    <lineage>
        <taxon>Eukaryota</taxon>
        <taxon>Viridiplantae</taxon>
        <taxon>Streptophyta</taxon>
        <taxon>Embryophyta</taxon>
        <taxon>Tracheophyta</taxon>
        <taxon>Spermatophyta</taxon>
        <taxon>Magnoliopsida</taxon>
        <taxon>eudicotyledons</taxon>
        <taxon>Gunneridae</taxon>
        <taxon>Pentapetalae</taxon>
        <taxon>rosids</taxon>
        <taxon>malvids</taxon>
        <taxon>Myrtales</taxon>
        <taxon>Lythraceae</taxon>
        <taxon>Punica</taxon>
    </lineage>
</organism>
<evidence type="ECO:0000256" key="1">
    <source>
        <dbReference type="SAM" id="MobiDB-lite"/>
    </source>
</evidence>
<dbReference type="Proteomes" id="UP000233551">
    <property type="component" value="Unassembled WGS sequence"/>
</dbReference>
<gene>
    <name evidence="2" type="ORF">CRG98_039890</name>
</gene>
<name>A0A2I0I7S8_PUNGR</name>
<keyword evidence="3" id="KW-1185">Reference proteome</keyword>
<accession>A0A2I0I7S8</accession>
<proteinExistence type="predicted"/>
<protein>
    <submittedName>
        <fullName evidence="2">Uncharacterized protein</fullName>
    </submittedName>
</protein>
<feature type="region of interest" description="Disordered" evidence="1">
    <location>
        <begin position="95"/>
        <end position="135"/>
    </location>
</feature>
<reference evidence="2 3" key="1">
    <citation type="submission" date="2017-11" db="EMBL/GenBank/DDBJ databases">
        <title>De-novo sequencing of pomegranate (Punica granatum L.) genome.</title>
        <authorList>
            <person name="Akparov Z."/>
            <person name="Amiraslanov A."/>
            <person name="Hajiyeva S."/>
            <person name="Abbasov M."/>
            <person name="Kaur K."/>
            <person name="Hamwieh A."/>
            <person name="Solovyev V."/>
            <person name="Salamov A."/>
            <person name="Braich B."/>
            <person name="Kosarev P."/>
            <person name="Mahmoud A."/>
            <person name="Hajiyev E."/>
            <person name="Babayeva S."/>
            <person name="Izzatullayeva V."/>
            <person name="Mammadov A."/>
            <person name="Mammadov A."/>
            <person name="Sharifova S."/>
            <person name="Ojaghi J."/>
            <person name="Eynullazada K."/>
            <person name="Bayramov B."/>
            <person name="Abdulazimova A."/>
            <person name="Shahmuradov I."/>
        </authorList>
    </citation>
    <scope>NUCLEOTIDE SEQUENCE [LARGE SCALE GENOMIC DNA]</scope>
    <source>
        <strain evidence="3">cv. AG2017</strain>
        <tissue evidence="2">Leaf</tissue>
    </source>
</reference>
<comment type="caution">
    <text evidence="2">The sequence shown here is derived from an EMBL/GenBank/DDBJ whole genome shotgun (WGS) entry which is preliminary data.</text>
</comment>